<evidence type="ECO:0000256" key="6">
    <source>
        <dbReference type="ARBA" id="ARBA00022842"/>
    </source>
</evidence>
<evidence type="ECO:0000256" key="4">
    <source>
        <dbReference type="ARBA" id="ARBA00022692"/>
    </source>
</evidence>
<proteinExistence type="predicted"/>
<dbReference type="EC" id="2.4.1.336" evidence="10"/>
<dbReference type="Gene3D" id="3.90.550.10">
    <property type="entry name" value="Spore Coat Polysaccharide Biosynthesis Protein SpsA, Chain A"/>
    <property type="match status" value="1"/>
</dbReference>
<dbReference type="Pfam" id="PF00332">
    <property type="entry name" value="Glyco_hydro_17"/>
    <property type="match status" value="1"/>
</dbReference>
<sequence>MGIAMRPGLAAAAAVIAVVTSFHAAMWLSMRPEASAPNITDRFQSLSFAPFARNMSPEGDAPTTEAQVRSDMAVVAPYSRGVRTYSSTNGKELIAPVAAEQGLRVTAGAWLNKEVDEKTGEPIKVKDKKTGEMVLAKEGNDREIENVVKVARQNRNVNAVIVGNETILRGDMTKPELAAVIRKVKRQVNVPVSTGEIWNTWLEPGAPELVASVDFILAHILPYWEDVPADQVVDYAINAYNRLRAAYPGKRIVIGEFGWPSHGYNRGASVPDPMEQAKIIRNFVARADALGIEYNIIEAFDLPKKQNEGSVGQYWGVFDADRTLKFPLTGPIFEKTYNQTAILALLLGVLFTLPLLRMRDLTLTQGLVLAASANGVAAWLALVVDYWLNHYVSGGDYLTLALSVVMLVPLVFVLLYRIEELAAVAFGSGPKRLVEEQKHAAPTRFPKVSIHVPAYREPPEMLIQTIDALARLEYPNYEAIIIVNNTPDPAMVEPVREHCAKLGEHIKFINAEKVAGFKAGALRIALDATAPDAEIIGVIDADYVVTPDWLKDLVPAFDDPTVGLVQAPQDHRDGHRSPLHEAMNAEYAGFFDIGMVQRNEDDAIVVHGTMCLIRRAAMVEAGNWSSDTICEDTDLGLSIAENGWKTHYTRKRYGYGLLPDSFEAFKKQRHRWAYGGFQIIKKHWRRFLPNNSRLTTAQKRHFVLGWISWLGSESVGAFMAIASLMFVPFVAYFSISVPAHVLTLPILITFLVYVLHFISLYRLRVETTPLRMLGAAVAASAVQFTVAKAVVDGFRYKDLAFARTAKGNNWLAGAARSFPALPEAIIGGLLIAAGAYMLVANNLPGSSIVKTSNDWRHIREINLYGIALLVQSLPFVAAAMIGAFEPSRLNDFATWRVIRAKLAAVPRRLGLNAPPAVAD</sequence>
<dbReference type="GO" id="GO:0016758">
    <property type="term" value="F:hexosyltransferase activity"/>
    <property type="evidence" value="ECO:0007669"/>
    <property type="project" value="TreeGrafter"/>
</dbReference>
<evidence type="ECO:0000313" key="15">
    <source>
        <dbReference type="Proteomes" id="UP001144397"/>
    </source>
</evidence>
<accession>A0A9W6FL09</accession>
<evidence type="ECO:0000256" key="13">
    <source>
        <dbReference type="SAM" id="Phobius"/>
    </source>
</evidence>
<feature type="transmembrane region" description="Helical" evidence="13">
    <location>
        <begin position="337"/>
        <end position="356"/>
    </location>
</feature>
<evidence type="ECO:0000256" key="8">
    <source>
        <dbReference type="ARBA" id="ARBA00023136"/>
    </source>
</evidence>
<feature type="transmembrane region" description="Helical" evidence="13">
    <location>
        <begin position="741"/>
        <end position="761"/>
    </location>
</feature>
<dbReference type="PANTHER" id="PTHR43867:SF4">
    <property type="entry name" value="BETA-(1-3)-GLUCOSYL TRANSFERASE"/>
    <property type="match status" value="1"/>
</dbReference>
<feature type="transmembrane region" description="Helical" evidence="13">
    <location>
        <begin position="820"/>
        <end position="840"/>
    </location>
</feature>
<keyword evidence="4 13" id="KW-0812">Transmembrane</keyword>
<feature type="transmembrane region" description="Helical" evidence="13">
    <location>
        <begin position="773"/>
        <end position="791"/>
    </location>
</feature>
<dbReference type="Proteomes" id="UP001144397">
    <property type="component" value="Unassembled WGS sequence"/>
</dbReference>
<dbReference type="InterPro" id="IPR017853">
    <property type="entry name" value="GH"/>
</dbReference>
<evidence type="ECO:0000256" key="9">
    <source>
        <dbReference type="ARBA" id="ARBA00053004"/>
    </source>
</evidence>
<evidence type="ECO:0000256" key="11">
    <source>
        <dbReference type="ARBA" id="ARBA00068721"/>
    </source>
</evidence>
<keyword evidence="5" id="KW-0378">Hydrolase</keyword>
<reference evidence="14" key="1">
    <citation type="submission" date="2022-12" db="EMBL/GenBank/DDBJ databases">
        <title>Reference genome sequencing for broad-spectrum identification of bacterial and archaeal isolates by mass spectrometry.</title>
        <authorList>
            <person name="Sekiguchi Y."/>
            <person name="Tourlousse D.M."/>
        </authorList>
    </citation>
    <scope>NUCLEOTIDE SEQUENCE</scope>
    <source>
        <strain evidence="14">301</strain>
    </source>
</reference>
<dbReference type="GO" id="GO:0005975">
    <property type="term" value="P:carbohydrate metabolic process"/>
    <property type="evidence" value="ECO:0007669"/>
    <property type="project" value="InterPro"/>
</dbReference>
<comment type="subcellular location">
    <subcellularLocation>
        <location evidence="1">Membrane</location>
        <topology evidence="1">Multi-pass membrane protein</topology>
    </subcellularLocation>
</comment>
<evidence type="ECO:0000256" key="3">
    <source>
        <dbReference type="ARBA" id="ARBA00022679"/>
    </source>
</evidence>
<evidence type="ECO:0000256" key="5">
    <source>
        <dbReference type="ARBA" id="ARBA00022801"/>
    </source>
</evidence>
<dbReference type="Gene3D" id="3.20.20.80">
    <property type="entry name" value="Glycosidases"/>
    <property type="match status" value="1"/>
</dbReference>
<evidence type="ECO:0000313" key="14">
    <source>
        <dbReference type="EMBL" id="GLI21842.1"/>
    </source>
</evidence>
<dbReference type="FunFam" id="3.90.550.10:FF:000164">
    <property type="entry name" value="Beta-(1-3)-glucosyl transferase"/>
    <property type="match status" value="1"/>
</dbReference>
<feature type="transmembrane region" description="Helical" evidence="13">
    <location>
        <begin position="861"/>
        <end position="884"/>
    </location>
</feature>
<name>A0A9W6FL09_XANFL</name>
<keyword evidence="7 13" id="KW-1133">Transmembrane helix</keyword>
<comment type="caution">
    <text evidence="14">The sequence shown here is derived from an EMBL/GenBank/DDBJ whole genome shotgun (WGS) entry which is preliminary data.</text>
</comment>
<dbReference type="SUPFAM" id="SSF51445">
    <property type="entry name" value="(Trans)glycosidases"/>
    <property type="match status" value="1"/>
</dbReference>
<feature type="transmembrane region" description="Helical" evidence="13">
    <location>
        <begin position="400"/>
        <end position="418"/>
    </location>
</feature>
<feature type="transmembrane region" description="Helical" evidence="13">
    <location>
        <begin position="368"/>
        <end position="388"/>
    </location>
</feature>
<dbReference type="GO" id="GO:0004553">
    <property type="term" value="F:hydrolase activity, hydrolyzing O-glycosyl compounds"/>
    <property type="evidence" value="ECO:0007669"/>
    <property type="project" value="InterPro"/>
</dbReference>
<dbReference type="PANTHER" id="PTHR43867">
    <property type="entry name" value="CELLULOSE SYNTHASE CATALYTIC SUBUNIT A [UDP-FORMING]"/>
    <property type="match status" value="1"/>
</dbReference>
<evidence type="ECO:0000256" key="1">
    <source>
        <dbReference type="ARBA" id="ARBA00004141"/>
    </source>
</evidence>
<dbReference type="InterPro" id="IPR050321">
    <property type="entry name" value="Glycosyltr_2/OpgH_subfam"/>
</dbReference>
<protein>
    <recommendedName>
        <fullName evidence="11">Beta-monoglucosyldiacylglycerol synthase</fullName>
        <ecNumber evidence="10">2.4.1.336</ecNumber>
    </recommendedName>
    <alternativeName>
        <fullName evidence="12">UDP-glucose:1,2-diacylglycerol 3-beta-D-glucosyltransferase</fullName>
    </alternativeName>
</protein>
<dbReference type="Pfam" id="PF13641">
    <property type="entry name" value="Glyco_tranf_2_3"/>
    <property type="match status" value="1"/>
</dbReference>
<keyword evidence="3 14" id="KW-0808">Transferase</keyword>
<gene>
    <name evidence="14" type="primary">ndvB</name>
    <name evidence="14" type="ORF">XFLAVUS301_15160</name>
</gene>
<evidence type="ECO:0000256" key="7">
    <source>
        <dbReference type="ARBA" id="ARBA00022989"/>
    </source>
</evidence>
<keyword evidence="2" id="KW-0328">Glycosyltransferase</keyword>
<dbReference type="SUPFAM" id="SSF53448">
    <property type="entry name" value="Nucleotide-diphospho-sugar transferases"/>
    <property type="match status" value="1"/>
</dbReference>
<comment type="catalytic activity">
    <reaction evidence="9">
        <text>a 1,2-diacyl-sn-glycerol + UDP-alpha-D-glucose = a 1,2-diacyl-3-O-(beta-D-glucopyranosyl)-sn-glycerol + UDP + H(+)</text>
        <dbReference type="Rhea" id="RHEA:17285"/>
        <dbReference type="ChEBI" id="CHEBI:15378"/>
        <dbReference type="ChEBI" id="CHEBI:17815"/>
        <dbReference type="ChEBI" id="CHEBI:58223"/>
        <dbReference type="ChEBI" id="CHEBI:58885"/>
        <dbReference type="ChEBI" id="CHEBI:75799"/>
        <dbReference type="EC" id="2.4.1.336"/>
    </reaction>
</comment>
<evidence type="ECO:0000256" key="2">
    <source>
        <dbReference type="ARBA" id="ARBA00022676"/>
    </source>
</evidence>
<dbReference type="EMBL" id="BSDO01000002">
    <property type="protein sequence ID" value="GLI21842.1"/>
    <property type="molecule type" value="Genomic_DNA"/>
</dbReference>
<dbReference type="GO" id="GO:0005886">
    <property type="term" value="C:plasma membrane"/>
    <property type="evidence" value="ECO:0007669"/>
    <property type="project" value="TreeGrafter"/>
</dbReference>
<dbReference type="AlphaFoldDB" id="A0A9W6FL09"/>
<keyword evidence="6" id="KW-0460">Magnesium</keyword>
<evidence type="ECO:0000256" key="12">
    <source>
        <dbReference type="ARBA" id="ARBA00078564"/>
    </source>
</evidence>
<evidence type="ECO:0000256" key="10">
    <source>
        <dbReference type="ARBA" id="ARBA00066964"/>
    </source>
</evidence>
<organism evidence="14 15">
    <name type="scientific">Xanthobacter flavus</name>
    <dbReference type="NCBI Taxonomy" id="281"/>
    <lineage>
        <taxon>Bacteria</taxon>
        <taxon>Pseudomonadati</taxon>
        <taxon>Pseudomonadota</taxon>
        <taxon>Alphaproteobacteria</taxon>
        <taxon>Hyphomicrobiales</taxon>
        <taxon>Xanthobacteraceae</taxon>
        <taxon>Xanthobacter</taxon>
    </lineage>
</organism>
<dbReference type="InterPro" id="IPR000490">
    <property type="entry name" value="Glyco_hydro_17"/>
</dbReference>
<dbReference type="InterPro" id="IPR029044">
    <property type="entry name" value="Nucleotide-diphossugar_trans"/>
</dbReference>
<keyword evidence="8 13" id="KW-0472">Membrane</keyword>